<comment type="caution">
    <text evidence="1">The sequence shown here is derived from an EMBL/GenBank/DDBJ whole genome shotgun (WGS) entry which is preliminary data.</text>
</comment>
<organism evidence="1 2">
    <name type="scientific">Inquilinus limosus MP06</name>
    <dbReference type="NCBI Taxonomy" id="1398085"/>
    <lineage>
        <taxon>Bacteria</taxon>
        <taxon>Pseudomonadati</taxon>
        <taxon>Pseudomonadota</taxon>
        <taxon>Alphaproteobacteria</taxon>
        <taxon>Rhodospirillales</taxon>
        <taxon>Rhodospirillaceae</taxon>
        <taxon>Inquilinus</taxon>
    </lineage>
</organism>
<dbReference type="OrthoDB" id="9788770at2"/>
<evidence type="ECO:0000313" key="1">
    <source>
        <dbReference type="EMBL" id="KGM32564.1"/>
    </source>
</evidence>
<dbReference type="EMBL" id="JANX01000297">
    <property type="protein sequence ID" value="KGM32564.1"/>
    <property type="molecule type" value="Genomic_DNA"/>
</dbReference>
<dbReference type="SUPFAM" id="SSF46785">
    <property type="entry name" value="Winged helix' DNA-binding domain"/>
    <property type="match status" value="1"/>
</dbReference>
<reference evidence="1 2" key="1">
    <citation type="submission" date="2014-01" db="EMBL/GenBank/DDBJ databases">
        <title>Genome sequence determination for a cystic fibrosis isolate, Inquilinus limosus.</title>
        <authorList>
            <person name="Pino M."/>
            <person name="Di Conza J."/>
            <person name="Gutkind G."/>
        </authorList>
    </citation>
    <scope>NUCLEOTIDE SEQUENCE [LARGE SCALE GENOMIC DNA]</scope>
    <source>
        <strain evidence="1 2">MP06</strain>
    </source>
</reference>
<dbReference type="InterPro" id="IPR011991">
    <property type="entry name" value="ArsR-like_HTH"/>
</dbReference>
<dbReference type="Pfam" id="PF12840">
    <property type="entry name" value="HTH_20"/>
    <property type="match status" value="1"/>
</dbReference>
<sequence>MLDVDVIDDPAAAVAALEPVRSRLLAELAKPASAAGLATRLGIPRQKVNYHLRALEAHQLVREAETRRWGGLTERLYVATATSYIVSPQALGPVAADPGRASDRLSASYLIALAARIVREVTGLWRAATQAEKRLATLSIDTEIRFASPADRAAFTQELTAAIAALAARYHNASAPGGRDHRLVLMAYPKPADPPGKEQTCP</sequence>
<protein>
    <submittedName>
        <fullName evidence="1">ArsR family transcriptional regulator</fullName>
    </submittedName>
</protein>
<evidence type="ECO:0000313" key="2">
    <source>
        <dbReference type="Proteomes" id="UP000029995"/>
    </source>
</evidence>
<dbReference type="InterPro" id="IPR036388">
    <property type="entry name" value="WH-like_DNA-bd_sf"/>
</dbReference>
<dbReference type="CDD" id="cd00090">
    <property type="entry name" value="HTH_ARSR"/>
    <property type="match status" value="1"/>
</dbReference>
<accession>A0A0A0D3A6</accession>
<name>A0A0A0D3A6_9PROT</name>
<dbReference type="InterPro" id="IPR036390">
    <property type="entry name" value="WH_DNA-bd_sf"/>
</dbReference>
<dbReference type="Gene3D" id="1.10.10.10">
    <property type="entry name" value="Winged helix-like DNA-binding domain superfamily/Winged helix DNA-binding domain"/>
    <property type="match status" value="1"/>
</dbReference>
<gene>
    <name evidence="1" type="ORF">P409_20680</name>
</gene>
<dbReference type="Proteomes" id="UP000029995">
    <property type="component" value="Unassembled WGS sequence"/>
</dbReference>
<dbReference type="RefSeq" id="WP_034842927.1">
    <property type="nucleotide sequence ID" value="NZ_JANX01000297.1"/>
</dbReference>
<dbReference type="GO" id="GO:0006355">
    <property type="term" value="P:regulation of DNA-templated transcription"/>
    <property type="evidence" value="ECO:0007669"/>
    <property type="project" value="UniProtKB-ARBA"/>
</dbReference>
<dbReference type="AlphaFoldDB" id="A0A0A0D3A6"/>
<proteinExistence type="predicted"/>